<proteinExistence type="predicted"/>
<organism evidence="2 3">
    <name type="scientific">Clostridium senegalense</name>
    <dbReference type="NCBI Taxonomy" id="1465809"/>
    <lineage>
        <taxon>Bacteria</taxon>
        <taxon>Bacillati</taxon>
        <taxon>Bacillota</taxon>
        <taxon>Clostridia</taxon>
        <taxon>Eubacteriales</taxon>
        <taxon>Clostridiaceae</taxon>
        <taxon>Clostridium</taxon>
    </lineage>
</organism>
<protein>
    <submittedName>
        <fullName evidence="2">Uncharacterized protein</fullName>
    </submittedName>
</protein>
<dbReference type="Proteomes" id="UP000481872">
    <property type="component" value="Unassembled WGS sequence"/>
</dbReference>
<keyword evidence="1" id="KW-0812">Transmembrane</keyword>
<dbReference type="AlphaFoldDB" id="A0A6M0H8J0"/>
<feature type="transmembrane region" description="Helical" evidence="1">
    <location>
        <begin position="218"/>
        <end position="242"/>
    </location>
</feature>
<feature type="transmembrane region" description="Helical" evidence="1">
    <location>
        <begin position="274"/>
        <end position="292"/>
    </location>
</feature>
<dbReference type="PANTHER" id="PTHR37305:SF1">
    <property type="entry name" value="MEMBRANE PROTEIN"/>
    <property type="match status" value="1"/>
</dbReference>
<evidence type="ECO:0000313" key="2">
    <source>
        <dbReference type="EMBL" id="NEU06393.1"/>
    </source>
</evidence>
<evidence type="ECO:0000313" key="3">
    <source>
        <dbReference type="Proteomes" id="UP000481872"/>
    </source>
</evidence>
<keyword evidence="1" id="KW-0472">Membrane</keyword>
<feature type="transmembrane region" description="Helical" evidence="1">
    <location>
        <begin position="120"/>
        <end position="138"/>
    </location>
</feature>
<dbReference type="PANTHER" id="PTHR37305">
    <property type="entry name" value="INTEGRAL MEMBRANE PROTEIN-RELATED"/>
    <property type="match status" value="1"/>
</dbReference>
<feature type="transmembrane region" description="Helical" evidence="1">
    <location>
        <begin position="163"/>
        <end position="183"/>
    </location>
</feature>
<reference evidence="2 3" key="1">
    <citation type="submission" date="2020-02" db="EMBL/GenBank/DDBJ databases">
        <title>Genome assembly of a novel Clostridium senegalense strain.</title>
        <authorList>
            <person name="Gupta T.B."/>
            <person name="Jauregui R."/>
            <person name="Maclean P."/>
            <person name="Nawarathana A."/>
            <person name="Brightwell G."/>
        </authorList>
    </citation>
    <scope>NUCLEOTIDE SEQUENCE [LARGE SCALE GENOMIC DNA]</scope>
    <source>
        <strain evidence="2 3">AGRFS4</strain>
    </source>
</reference>
<keyword evidence="3" id="KW-1185">Reference proteome</keyword>
<keyword evidence="1" id="KW-1133">Transmembrane helix</keyword>
<accession>A0A6M0H8J0</accession>
<feature type="transmembrane region" description="Helical" evidence="1">
    <location>
        <begin position="312"/>
        <end position="339"/>
    </location>
</feature>
<evidence type="ECO:0000256" key="1">
    <source>
        <dbReference type="SAM" id="Phobius"/>
    </source>
</evidence>
<comment type="caution">
    <text evidence="2">The sequence shown here is derived from an EMBL/GenBank/DDBJ whole genome shotgun (WGS) entry which is preliminary data.</text>
</comment>
<gene>
    <name evidence="2" type="ORF">G3M99_16390</name>
</gene>
<dbReference type="EMBL" id="JAAGPU010000043">
    <property type="protein sequence ID" value="NEU06393.1"/>
    <property type="molecule type" value="Genomic_DNA"/>
</dbReference>
<name>A0A6M0H8J0_9CLOT</name>
<feature type="transmembrane region" description="Helical" evidence="1">
    <location>
        <begin position="15"/>
        <end position="32"/>
    </location>
</feature>
<dbReference type="RefSeq" id="WP_199870834.1">
    <property type="nucleotide sequence ID" value="NZ_JAAGPU010000043.1"/>
</dbReference>
<sequence length="348" mass="39123">MFRLELNKLIKNKNGIIALAIFIVLSLVMVFLNPQLESERSYLEQENYGFVDMREGSVLASENFEIKINELEQLANQSANDSSSKKMRNMAQEKLDKVKVMNYKDVDFWKVYNHKVAHPLTLIGLLSIIAMLICNIYSDEVVSSMDTLILTSKNKYKALSSKGMLAIVVPIVTYVGFLAITFIETFLKYGRPINGDLQAFRIVDNFMMLEGSFTIMQYVALKIVFVLVLLLSLSIIGAIISFKTESSMASISIFGVYIILGKILVFLIKPISKFLIEIGGADIISILNFGNYPDLIFQGNNLIGMYLGDISVLGYDISLIKAILAILVMITIVSIIYMFNSFKRIESK</sequence>
<feature type="transmembrane region" description="Helical" evidence="1">
    <location>
        <begin position="248"/>
        <end position="267"/>
    </location>
</feature>